<evidence type="ECO:0000313" key="4">
    <source>
        <dbReference type="Proteomes" id="UP001642483"/>
    </source>
</evidence>
<protein>
    <recommendedName>
        <fullName evidence="2">C-type lectin domain-containing protein</fullName>
    </recommendedName>
</protein>
<dbReference type="CDD" id="cd00037">
    <property type="entry name" value="CLECT"/>
    <property type="match status" value="1"/>
</dbReference>
<dbReference type="SMART" id="SM00034">
    <property type="entry name" value="CLECT"/>
    <property type="match status" value="1"/>
</dbReference>
<reference evidence="3 4" key="1">
    <citation type="submission" date="2024-02" db="EMBL/GenBank/DDBJ databases">
        <authorList>
            <person name="Daric V."/>
            <person name="Darras S."/>
        </authorList>
    </citation>
    <scope>NUCLEOTIDE SEQUENCE [LARGE SCALE GENOMIC DNA]</scope>
</reference>
<dbReference type="EMBL" id="CAWYQH010000119">
    <property type="protein sequence ID" value="CAK8691509.1"/>
    <property type="molecule type" value="Genomic_DNA"/>
</dbReference>
<dbReference type="InterPro" id="IPR001304">
    <property type="entry name" value="C-type_lectin-like"/>
</dbReference>
<organism evidence="3 4">
    <name type="scientific">Clavelina lepadiformis</name>
    <name type="common">Light-bulb sea squirt</name>
    <name type="synonym">Ascidia lepadiformis</name>
    <dbReference type="NCBI Taxonomy" id="159417"/>
    <lineage>
        <taxon>Eukaryota</taxon>
        <taxon>Metazoa</taxon>
        <taxon>Chordata</taxon>
        <taxon>Tunicata</taxon>
        <taxon>Ascidiacea</taxon>
        <taxon>Aplousobranchia</taxon>
        <taxon>Clavelinidae</taxon>
        <taxon>Clavelina</taxon>
    </lineage>
</organism>
<proteinExistence type="predicted"/>
<keyword evidence="4" id="KW-1185">Reference proteome</keyword>
<evidence type="ECO:0000256" key="1">
    <source>
        <dbReference type="SAM" id="SignalP"/>
    </source>
</evidence>
<comment type="caution">
    <text evidence="3">The sequence shown here is derived from an EMBL/GenBank/DDBJ whole genome shotgun (WGS) entry which is preliminary data.</text>
</comment>
<evidence type="ECO:0000259" key="2">
    <source>
        <dbReference type="PROSITE" id="PS50041"/>
    </source>
</evidence>
<dbReference type="Gene3D" id="3.10.100.10">
    <property type="entry name" value="Mannose-Binding Protein A, subunit A"/>
    <property type="match status" value="1"/>
</dbReference>
<name>A0ABP0GIC9_CLALP</name>
<dbReference type="InterPro" id="IPR016186">
    <property type="entry name" value="C-type_lectin-like/link_sf"/>
</dbReference>
<dbReference type="Pfam" id="PF00059">
    <property type="entry name" value="Lectin_C"/>
    <property type="match status" value="1"/>
</dbReference>
<sequence length="167" mass="18996">MTLFVRLLLACLVLVICHVQENIGCDCDDKQLRKELVASEDESWYVPFNGYKYKFTSGGKTWTWARQECERMGADLASVGIRDRSIRHRIIKALGIKNVWIGLHDIDREGKFVWVDNVRGTSNNIGWDSSEPNSAAGNEDCVTLRQNGRTADYPCHDHHVAVCEKKI</sequence>
<evidence type="ECO:0000313" key="3">
    <source>
        <dbReference type="EMBL" id="CAK8691509.1"/>
    </source>
</evidence>
<dbReference type="SUPFAM" id="SSF56436">
    <property type="entry name" value="C-type lectin-like"/>
    <property type="match status" value="1"/>
</dbReference>
<gene>
    <name evidence="3" type="ORF">CVLEPA_LOCUS24276</name>
</gene>
<dbReference type="Proteomes" id="UP001642483">
    <property type="component" value="Unassembled WGS sequence"/>
</dbReference>
<dbReference type="PROSITE" id="PS50041">
    <property type="entry name" value="C_TYPE_LECTIN_2"/>
    <property type="match status" value="1"/>
</dbReference>
<dbReference type="InterPro" id="IPR050111">
    <property type="entry name" value="C-type_lectin/snaclec_domain"/>
</dbReference>
<feature type="signal peptide" evidence="1">
    <location>
        <begin position="1"/>
        <end position="17"/>
    </location>
</feature>
<dbReference type="InterPro" id="IPR016187">
    <property type="entry name" value="CTDL_fold"/>
</dbReference>
<keyword evidence="1" id="KW-0732">Signal</keyword>
<accession>A0ABP0GIC9</accession>
<feature type="chain" id="PRO_5045830616" description="C-type lectin domain-containing protein" evidence="1">
    <location>
        <begin position="18"/>
        <end position="167"/>
    </location>
</feature>
<feature type="domain" description="C-type lectin" evidence="2">
    <location>
        <begin position="48"/>
        <end position="164"/>
    </location>
</feature>
<dbReference type="PANTHER" id="PTHR22803">
    <property type="entry name" value="MANNOSE, PHOSPHOLIPASE, LECTIN RECEPTOR RELATED"/>
    <property type="match status" value="1"/>
</dbReference>